<accession>A0A1U7M1Q1</accession>
<keyword evidence="1" id="KW-0472">Membrane</keyword>
<dbReference type="Proteomes" id="UP000187166">
    <property type="component" value="Unassembled WGS sequence"/>
</dbReference>
<feature type="domain" description="DUF7973" evidence="2">
    <location>
        <begin position="5"/>
        <end position="153"/>
    </location>
</feature>
<dbReference type="STRING" id="1465756.BIV18_08435"/>
<dbReference type="Pfam" id="PF25928">
    <property type="entry name" value="DUF7973"/>
    <property type="match status" value="2"/>
</dbReference>
<name>A0A1U7M1Q1_9FIRM</name>
<organism evidence="3 4">
    <name type="scientific">Peptoniphilus porci</name>
    <dbReference type="NCBI Taxonomy" id="2652280"/>
    <lineage>
        <taxon>Bacteria</taxon>
        <taxon>Bacillati</taxon>
        <taxon>Bacillota</taxon>
        <taxon>Tissierellia</taxon>
        <taxon>Tissierellales</taxon>
        <taxon>Peptoniphilaceae</taxon>
        <taxon>Peptoniphilus</taxon>
    </lineage>
</organism>
<comment type="caution">
    <text evidence="3">The sequence shown here is derived from an EMBL/GenBank/DDBJ whole genome shotgun (WGS) entry which is preliminary data.</text>
</comment>
<dbReference type="InterPro" id="IPR058279">
    <property type="entry name" value="DUF7973"/>
</dbReference>
<evidence type="ECO:0000313" key="4">
    <source>
        <dbReference type="Proteomes" id="UP000187166"/>
    </source>
</evidence>
<feature type="transmembrane region" description="Helical" evidence="1">
    <location>
        <begin position="96"/>
        <end position="116"/>
    </location>
</feature>
<feature type="transmembrane region" description="Helical" evidence="1">
    <location>
        <begin position="30"/>
        <end position="49"/>
    </location>
</feature>
<keyword evidence="4" id="KW-1185">Reference proteome</keyword>
<evidence type="ECO:0000256" key="1">
    <source>
        <dbReference type="SAM" id="Phobius"/>
    </source>
</evidence>
<feature type="domain" description="DUF7973" evidence="2">
    <location>
        <begin position="201"/>
        <end position="286"/>
    </location>
</feature>
<feature type="transmembrane region" description="Helical" evidence="1">
    <location>
        <begin position="268"/>
        <end position="286"/>
    </location>
</feature>
<sequence length="287" mass="30027">MDILTIFVGFAGGFFGAAYGSIPAFIITGVFALVGSALTIAGVIDYTVGSVAFGPFFGPHVSFAAGAAAATYAANYAKKLDSSQNVLASLFGLGDIKTLLVGGLYGVVGIISFTLVEKQKYFVTDSPGFSVCVVLFLNRLILGKTSLIGSLKNGEKREILSKDEAIMNGIVGFLFGLGIAIIGKVLIDAGVGKEAMGAYPVFVFGFSAISLIFLQMGFSIPITHHITYPAATTFVLTGNVYFAALTGLINGILWVIAGKIFNSHCDTYIDPPAVVIALSVFVINLIF</sequence>
<dbReference type="AlphaFoldDB" id="A0A1U7M1Q1"/>
<protein>
    <recommendedName>
        <fullName evidence="2">DUF7973 domain-containing protein</fullName>
    </recommendedName>
</protein>
<reference evidence="3 4" key="1">
    <citation type="journal article" date="2016" name="Appl. Environ. Microbiol.">
        <title>Function and Phylogeny of Bacterial Butyryl Coenzyme A:Acetate Transferases and Their Diversity in the Proximal Colon of Swine.</title>
        <authorList>
            <person name="Trachsel J."/>
            <person name="Bayles D.O."/>
            <person name="Looft T."/>
            <person name="Levine U.Y."/>
            <person name="Allen H.K."/>
        </authorList>
    </citation>
    <scope>NUCLEOTIDE SEQUENCE [LARGE SCALE GENOMIC DNA]</scope>
    <source>
        <strain evidence="3 4">35-6-1</strain>
    </source>
</reference>
<gene>
    <name evidence="3" type="ORF">BIV18_08435</name>
</gene>
<keyword evidence="1" id="KW-0812">Transmembrane</keyword>
<dbReference type="EMBL" id="MJIH01000001">
    <property type="protein sequence ID" value="OLR65538.1"/>
    <property type="molecule type" value="Genomic_DNA"/>
</dbReference>
<evidence type="ECO:0000313" key="3">
    <source>
        <dbReference type="EMBL" id="OLR65538.1"/>
    </source>
</evidence>
<evidence type="ECO:0000259" key="2">
    <source>
        <dbReference type="Pfam" id="PF25928"/>
    </source>
</evidence>
<feature type="transmembrane region" description="Helical" evidence="1">
    <location>
        <begin position="165"/>
        <end position="187"/>
    </location>
</feature>
<keyword evidence="1" id="KW-1133">Transmembrane helix</keyword>
<feature type="transmembrane region" description="Helical" evidence="1">
    <location>
        <begin position="56"/>
        <end position="76"/>
    </location>
</feature>
<feature type="transmembrane region" description="Helical" evidence="1">
    <location>
        <begin position="240"/>
        <end position="261"/>
    </location>
</feature>
<proteinExistence type="predicted"/>
<feature type="transmembrane region" description="Helical" evidence="1">
    <location>
        <begin position="199"/>
        <end position="220"/>
    </location>
</feature>